<evidence type="ECO:0000313" key="4">
    <source>
        <dbReference type="EMBL" id="QJR80555.1"/>
    </source>
</evidence>
<dbReference type="RefSeq" id="WP_075608138.1">
    <property type="nucleotide sequence ID" value="NZ_CP052766.1"/>
</dbReference>
<dbReference type="AlphaFoldDB" id="A0A6M4MDB1"/>
<keyword evidence="2" id="KW-0472">Membrane</keyword>
<keyword evidence="2" id="KW-1133">Transmembrane helix</keyword>
<keyword evidence="5" id="KW-1185">Reference proteome</keyword>
<dbReference type="KEGG" id="apel:CA267_007090"/>
<dbReference type="Proteomes" id="UP000219285">
    <property type="component" value="Chromosome"/>
</dbReference>
<reference evidence="4 5" key="2">
    <citation type="submission" date="2020-04" db="EMBL/GenBank/DDBJ databases">
        <title>Complete genome sequence of Alteromonas pelagimontana 5.12T.</title>
        <authorList>
            <person name="Sinha R.K."/>
            <person name="Krishnan K.P."/>
            <person name="Kurian J.P."/>
        </authorList>
    </citation>
    <scope>NUCLEOTIDE SEQUENCE [LARGE SCALE GENOMIC DNA]</scope>
    <source>
        <strain evidence="4 5">5.12</strain>
    </source>
</reference>
<sequence>MHSELHERLEYLVNYSSQLIFVSGDSIAQQKKTLEAFVFQQHDDTEIAFITAEASMELSDYRRQLCRQLLGQVVGSYVRPLNELLADLNQHSGPILITITQAEHLPDRLLQELWDLVLQSRFASNKQHLNVLLFGETRWAESAKQWLPAKNTDTPLLISSQSVISEQLGSDLDRMIAKRREAFHAHLAKRQESSAVALPSNRLKSPWFWVGMTALFLAFFVAILTWLYGDNINSLFAPIDAEPTQQPQPQVVAGSSFAELADVEQALEASKNSPLKDESENAESGDNDQLVRQWKDAIAATAPVEKEPNDNEQGAADSALQTPITNLEDNNSSISDNAPAIPRGETPEESAEVATSDAGELKAVAADTARATSESVPEQPVSVQVDNAMLANTLRNEDFVIQLAGLKDGNLLQQFMADYELQSQVWIYRTTRYGGDWFVLIFHQPFSSLALARQAADMLPPFPGKENAFVKRGSQVLEELQQAGSE</sequence>
<keyword evidence="2" id="KW-0812">Transmembrane</keyword>
<dbReference type="InterPro" id="IPR036680">
    <property type="entry name" value="SPOR-like_sf"/>
</dbReference>
<feature type="compositionally biased region" description="Polar residues" evidence="1">
    <location>
        <begin position="325"/>
        <end position="336"/>
    </location>
</feature>
<dbReference type="GO" id="GO:0051301">
    <property type="term" value="P:cell division"/>
    <property type="evidence" value="ECO:0007669"/>
    <property type="project" value="UniProtKB-KW"/>
</dbReference>
<dbReference type="GO" id="GO:0016887">
    <property type="term" value="F:ATP hydrolysis activity"/>
    <property type="evidence" value="ECO:0007669"/>
    <property type="project" value="InterPro"/>
</dbReference>
<dbReference type="PROSITE" id="PS51724">
    <property type="entry name" value="SPOR"/>
    <property type="match status" value="1"/>
</dbReference>
<gene>
    <name evidence="4" type="ORF">CA267_007090</name>
</gene>
<evidence type="ECO:0000313" key="5">
    <source>
        <dbReference type="Proteomes" id="UP000219285"/>
    </source>
</evidence>
<evidence type="ECO:0000256" key="2">
    <source>
        <dbReference type="SAM" id="Phobius"/>
    </source>
</evidence>
<dbReference type="InterPro" id="IPR007730">
    <property type="entry name" value="SPOR-like_dom"/>
</dbReference>
<proteinExistence type="predicted"/>
<evidence type="ECO:0000256" key="1">
    <source>
        <dbReference type="SAM" id="MobiDB-lite"/>
    </source>
</evidence>
<evidence type="ECO:0000259" key="3">
    <source>
        <dbReference type="PROSITE" id="PS51724"/>
    </source>
</evidence>
<keyword evidence="4" id="KW-0131">Cell cycle</keyword>
<name>A0A6M4MDB1_9ALTE</name>
<feature type="region of interest" description="Disordered" evidence="1">
    <location>
        <begin position="268"/>
        <end position="289"/>
    </location>
</feature>
<keyword evidence="4" id="KW-0132">Cell division</keyword>
<dbReference type="GO" id="GO:0042834">
    <property type="term" value="F:peptidoglycan binding"/>
    <property type="evidence" value="ECO:0007669"/>
    <property type="project" value="InterPro"/>
</dbReference>
<reference evidence="5" key="1">
    <citation type="submission" date="2014-12" db="EMBL/GenBank/DDBJ databases">
        <title>Complete genome sequence of a multi-drug resistant Klebsiella pneumoniae.</title>
        <authorList>
            <person name="Hua X."/>
            <person name="Chen Q."/>
            <person name="Li X."/>
            <person name="Feng Y."/>
            <person name="Ruan Z."/>
            <person name="Yu Y."/>
        </authorList>
    </citation>
    <scope>NUCLEOTIDE SEQUENCE [LARGE SCALE GENOMIC DNA]</scope>
    <source>
        <strain evidence="5">5.12</strain>
    </source>
</reference>
<protein>
    <submittedName>
        <fullName evidence="4">Cell division protein DamX</fullName>
    </submittedName>
</protein>
<dbReference type="EMBL" id="CP052766">
    <property type="protein sequence ID" value="QJR80555.1"/>
    <property type="molecule type" value="Genomic_DNA"/>
</dbReference>
<organism evidence="4 5">
    <name type="scientific">Alteromonas pelagimontana</name>
    <dbReference type="NCBI Taxonomy" id="1858656"/>
    <lineage>
        <taxon>Bacteria</taxon>
        <taxon>Pseudomonadati</taxon>
        <taxon>Pseudomonadota</taxon>
        <taxon>Gammaproteobacteria</taxon>
        <taxon>Alteromonadales</taxon>
        <taxon>Alteromonadaceae</taxon>
        <taxon>Alteromonas/Salinimonas group</taxon>
        <taxon>Alteromonas</taxon>
    </lineage>
</organism>
<dbReference type="Gene3D" id="3.30.70.1070">
    <property type="entry name" value="Sporulation related repeat"/>
    <property type="match status" value="1"/>
</dbReference>
<dbReference type="Pfam" id="PF13401">
    <property type="entry name" value="AAA_22"/>
    <property type="match status" value="1"/>
</dbReference>
<accession>A0A6M4MDB1</accession>
<dbReference type="InterPro" id="IPR049945">
    <property type="entry name" value="AAA_22"/>
</dbReference>
<dbReference type="OrthoDB" id="6189127at2"/>
<feature type="region of interest" description="Disordered" evidence="1">
    <location>
        <begin position="325"/>
        <end position="357"/>
    </location>
</feature>
<feature type="transmembrane region" description="Helical" evidence="2">
    <location>
        <begin position="207"/>
        <end position="228"/>
    </location>
</feature>
<feature type="domain" description="SPOR" evidence="3">
    <location>
        <begin position="393"/>
        <end position="472"/>
    </location>
</feature>